<evidence type="ECO:0000313" key="11">
    <source>
        <dbReference type="Proteomes" id="UP001497516"/>
    </source>
</evidence>
<comment type="similarity">
    <text evidence="2">Belongs to the ARF family.</text>
</comment>
<accession>A0AAV2FSD6</accession>
<evidence type="ECO:0000259" key="9">
    <source>
        <dbReference type="Pfam" id="PF06507"/>
    </source>
</evidence>
<dbReference type="AlphaFoldDB" id="A0AAV2FSD6"/>
<dbReference type="EMBL" id="OZ034820">
    <property type="protein sequence ID" value="CAL1401206.1"/>
    <property type="molecule type" value="Genomic_DNA"/>
</dbReference>
<keyword evidence="7" id="KW-0927">Auxin signaling pathway</keyword>
<reference evidence="10 11" key="1">
    <citation type="submission" date="2024-04" db="EMBL/GenBank/DDBJ databases">
        <authorList>
            <person name="Fracassetti M."/>
        </authorList>
    </citation>
    <scope>NUCLEOTIDE SEQUENCE [LARGE SCALE GENOMIC DNA]</scope>
</reference>
<dbReference type="PANTHER" id="PTHR31384:SF96">
    <property type="entry name" value="AUXIN RESPONSE FACTOR 1"/>
    <property type="match status" value="1"/>
</dbReference>
<evidence type="ECO:0000256" key="5">
    <source>
        <dbReference type="ARBA" id="ARBA00023163"/>
    </source>
</evidence>
<evidence type="ECO:0000256" key="4">
    <source>
        <dbReference type="ARBA" id="ARBA00023125"/>
    </source>
</evidence>
<evidence type="ECO:0000313" key="10">
    <source>
        <dbReference type="EMBL" id="CAL1401206.1"/>
    </source>
</evidence>
<name>A0AAV2FSD6_9ROSI</name>
<protein>
    <recommendedName>
        <fullName evidence="9">Auxin response factor domain-containing protein</fullName>
    </recommendedName>
</protein>
<evidence type="ECO:0000256" key="7">
    <source>
        <dbReference type="ARBA" id="ARBA00023294"/>
    </source>
</evidence>
<dbReference type="FunFam" id="2.30.30.1040:FF:000001">
    <property type="entry name" value="Auxin response factor"/>
    <property type="match status" value="1"/>
</dbReference>
<sequence length="321" mass="37219">MEGSLFLENMQMIVYLRWICPSRPLPRFWLPEIFMTVSAILSHLSRLTQASFDEWVECICSGKKISGRRCLHLLKGRKWGVSSAHAIANGTLFSVLYKPRPSWFEFIARVNKYLEARNHHLSIGMRVAMRFEYEEVIEQRFNGTIVGVGENLSPQWNCSEWRSFKVEWDGPSSSWLPDRVSAWELEPTVATAPSNARPIDWTNKRSRPSYVPSMNSDQNCFKLFGIQLNNFKWCDVHAIEVREQELSKWVLKLRIRLVDLEEENKKLRSRLRDVVDSQPSSSTIANNFGSHGVDVEEAIRELKKRMNCVEGKLGLDLNDIR</sequence>
<evidence type="ECO:0000256" key="6">
    <source>
        <dbReference type="ARBA" id="ARBA00023242"/>
    </source>
</evidence>
<dbReference type="GO" id="GO:0006355">
    <property type="term" value="P:regulation of DNA-templated transcription"/>
    <property type="evidence" value="ECO:0007669"/>
    <property type="project" value="InterPro"/>
</dbReference>
<dbReference type="GO" id="GO:0005634">
    <property type="term" value="C:nucleus"/>
    <property type="evidence" value="ECO:0007669"/>
    <property type="project" value="UniProtKB-SubCell"/>
</dbReference>
<gene>
    <name evidence="10" type="ORF">LTRI10_LOCUS41279</name>
</gene>
<keyword evidence="11" id="KW-1185">Reference proteome</keyword>
<feature type="domain" description="Auxin response factor" evidence="9">
    <location>
        <begin position="106"/>
        <end position="188"/>
    </location>
</feature>
<organism evidence="10 11">
    <name type="scientific">Linum trigynum</name>
    <dbReference type="NCBI Taxonomy" id="586398"/>
    <lineage>
        <taxon>Eukaryota</taxon>
        <taxon>Viridiplantae</taxon>
        <taxon>Streptophyta</taxon>
        <taxon>Embryophyta</taxon>
        <taxon>Tracheophyta</taxon>
        <taxon>Spermatophyta</taxon>
        <taxon>Magnoliopsida</taxon>
        <taxon>eudicotyledons</taxon>
        <taxon>Gunneridae</taxon>
        <taxon>Pentapetalae</taxon>
        <taxon>rosids</taxon>
        <taxon>fabids</taxon>
        <taxon>Malpighiales</taxon>
        <taxon>Linaceae</taxon>
        <taxon>Linum</taxon>
    </lineage>
</organism>
<keyword evidence="4" id="KW-0238">DNA-binding</keyword>
<evidence type="ECO:0000256" key="1">
    <source>
        <dbReference type="ARBA" id="ARBA00004123"/>
    </source>
</evidence>
<dbReference type="InterPro" id="IPR010525">
    <property type="entry name" value="ARF_dom"/>
</dbReference>
<keyword evidence="3" id="KW-0805">Transcription regulation</keyword>
<dbReference type="Pfam" id="PF06507">
    <property type="entry name" value="ARF_AD"/>
    <property type="match status" value="1"/>
</dbReference>
<dbReference type="GO" id="GO:0009734">
    <property type="term" value="P:auxin-activated signaling pathway"/>
    <property type="evidence" value="ECO:0007669"/>
    <property type="project" value="UniProtKB-KW"/>
</dbReference>
<dbReference type="Gene3D" id="2.30.30.1040">
    <property type="match status" value="1"/>
</dbReference>
<feature type="coiled-coil region" evidence="8">
    <location>
        <begin position="250"/>
        <end position="277"/>
    </location>
</feature>
<evidence type="ECO:0000256" key="8">
    <source>
        <dbReference type="SAM" id="Coils"/>
    </source>
</evidence>
<dbReference type="Proteomes" id="UP001497516">
    <property type="component" value="Chromosome 7"/>
</dbReference>
<keyword evidence="6" id="KW-0539">Nucleus</keyword>
<dbReference type="GO" id="GO:0003677">
    <property type="term" value="F:DNA binding"/>
    <property type="evidence" value="ECO:0007669"/>
    <property type="project" value="UniProtKB-KW"/>
</dbReference>
<keyword evidence="8" id="KW-0175">Coiled coil</keyword>
<dbReference type="InterPro" id="IPR044835">
    <property type="entry name" value="ARF_plant"/>
</dbReference>
<evidence type="ECO:0000256" key="3">
    <source>
        <dbReference type="ARBA" id="ARBA00023015"/>
    </source>
</evidence>
<comment type="subcellular location">
    <subcellularLocation>
        <location evidence="1">Nucleus</location>
    </subcellularLocation>
</comment>
<keyword evidence="5" id="KW-0804">Transcription</keyword>
<proteinExistence type="inferred from homology"/>
<dbReference type="PANTHER" id="PTHR31384">
    <property type="entry name" value="AUXIN RESPONSE FACTOR 4-RELATED"/>
    <property type="match status" value="1"/>
</dbReference>
<evidence type="ECO:0000256" key="2">
    <source>
        <dbReference type="ARBA" id="ARBA00007853"/>
    </source>
</evidence>